<evidence type="ECO:0000313" key="3">
    <source>
        <dbReference type="EMBL" id="TNG85273.1"/>
    </source>
</evidence>
<accession>A0A4V2W2N2</accession>
<evidence type="ECO:0000313" key="5">
    <source>
        <dbReference type="Proteomes" id="UP000305526"/>
    </source>
</evidence>
<evidence type="ECO:0000313" key="2">
    <source>
        <dbReference type="EMBL" id="TCV88719.1"/>
    </source>
</evidence>
<gene>
    <name evidence="2" type="ORF">EDC16_10372</name>
    <name evidence="3" type="ORF">FHQ21_12735</name>
</gene>
<feature type="domain" description="Argininosuccinate lyase C-terminal" evidence="1">
    <location>
        <begin position="88"/>
        <end position="146"/>
    </location>
</feature>
<keyword evidence="5" id="KW-1185">Reference proteome</keyword>
<reference evidence="3 5" key="2">
    <citation type="submission" date="2019-05" db="EMBL/GenBank/DDBJ databases">
        <title>Pasteurellaceae isolates from reptiles.</title>
        <authorList>
            <person name="Bojesen A.M."/>
            <person name="Lund E."/>
        </authorList>
    </citation>
    <scope>NUCLEOTIDE SEQUENCE [LARGE SCALE GENOMIC DNA]</scope>
    <source>
        <strain evidence="3 5">ELNT2x</strain>
    </source>
</reference>
<dbReference type="RefSeq" id="WP_132965586.1">
    <property type="nucleotide sequence ID" value="NZ_LEKL01000078.1"/>
</dbReference>
<keyword evidence="2" id="KW-0456">Lyase</keyword>
<dbReference type="PANTHER" id="PTHR43814:SF1">
    <property type="entry name" value="ARGININOSUCCINATE LYASE"/>
    <property type="match status" value="1"/>
</dbReference>
<dbReference type="EMBL" id="VDGV01000219">
    <property type="protein sequence ID" value="TNG85273.1"/>
    <property type="molecule type" value="Genomic_DNA"/>
</dbReference>
<dbReference type="Gene3D" id="1.20.200.10">
    <property type="entry name" value="Fumarase/aspartase (Central domain)"/>
    <property type="match status" value="1"/>
</dbReference>
<dbReference type="EMBL" id="SMCP01000003">
    <property type="protein sequence ID" value="TCV88719.1"/>
    <property type="molecule type" value="Genomic_DNA"/>
</dbReference>
<proteinExistence type="predicted"/>
<organism evidence="2 4">
    <name type="scientific">Testudinibacter aquarius</name>
    <dbReference type="NCBI Taxonomy" id="1524974"/>
    <lineage>
        <taxon>Bacteria</taxon>
        <taxon>Pseudomonadati</taxon>
        <taxon>Pseudomonadota</taxon>
        <taxon>Gammaproteobacteria</taxon>
        <taxon>Pasteurellales</taxon>
        <taxon>Pasteurellaceae</taxon>
        <taxon>Testudinibacter</taxon>
    </lineage>
</organism>
<dbReference type="GO" id="GO:0005829">
    <property type="term" value="C:cytosol"/>
    <property type="evidence" value="ECO:0007669"/>
    <property type="project" value="TreeGrafter"/>
</dbReference>
<evidence type="ECO:0000313" key="4">
    <source>
        <dbReference type="Proteomes" id="UP000294619"/>
    </source>
</evidence>
<sequence length="226" mass="25348">MLKMRLMPQKRNPSSLDKARLLASQVTGDAFKASISAHNVNSGLTDYKNLDVSETLERACTMLKTVNAVLEGLKIDKEAALEQVNADYSTTTELANVLQRQAGIPFTIAHQFASKLAQYGRLHKLPPAQLPFDKVVEIFDTVITETMPNKITFPLSKETFFSHLEPSNMINNHLALGGTNPAEVQRILNKATEQLGLHETWLYHTQEKLKKADERLTDMFNNLIKT</sequence>
<dbReference type="PANTHER" id="PTHR43814">
    <property type="entry name" value="ARGININOSUCCINATE LYASE"/>
    <property type="match status" value="1"/>
</dbReference>
<name>A0A4V2W2N2_9PAST</name>
<reference evidence="2 4" key="1">
    <citation type="submission" date="2019-03" db="EMBL/GenBank/DDBJ databases">
        <title>Genomic Encyclopedia of Type Strains, Phase IV (KMG-IV): sequencing the most valuable type-strain genomes for metagenomic binning, comparative biology and taxonomic classification.</title>
        <authorList>
            <person name="Goeker M."/>
        </authorList>
    </citation>
    <scope>NUCLEOTIDE SEQUENCE [LARGE SCALE GENOMIC DNA]</scope>
    <source>
        <strain evidence="2 4">DSM 28140</strain>
    </source>
</reference>
<dbReference type="Proteomes" id="UP000305526">
    <property type="component" value="Unassembled WGS sequence"/>
</dbReference>
<dbReference type="Proteomes" id="UP000294619">
    <property type="component" value="Unassembled WGS sequence"/>
</dbReference>
<dbReference type="InterPro" id="IPR029419">
    <property type="entry name" value="Arg_succ_lyase_C"/>
</dbReference>
<dbReference type="GO" id="GO:0004056">
    <property type="term" value="F:argininosuccinate lyase activity"/>
    <property type="evidence" value="ECO:0007669"/>
    <property type="project" value="InterPro"/>
</dbReference>
<dbReference type="GO" id="GO:0042450">
    <property type="term" value="P:L-arginine biosynthetic process via ornithine"/>
    <property type="evidence" value="ECO:0007669"/>
    <property type="project" value="InterPro"/>
</dbReference>
<protein>
    <submittedName>
        <fullName evidence="2">Argininosuccinate lyase-like protein</fullName>
    </submittedName>
</protein>
<dbReference type="SUPFAM" id="SSF48557">
    <property type="entry name" value="L-aspartase-like"/>
    <property type="match status" value="1"/>
</dbReference>
<evidence type="ECO:0000259" key="1">
    <source>
        <dbReference type="Pfam" id="PF14698"/>
    </source>
</evidence>
<dbReference type="Pfam" id="PF14698">
    <property type="entry name" value="ASL_C2"/>
    <property type="match status" value="1"/>
</dbReference>
<dbReference type="InterPro" id="IPR008948">
    <property type="entry name" value="L-Aspartase-like"/>
</dbReference>
<comment type="caution">
    <text evidence="2">The sequence shown here is derived from an EMBL/GenBank/DDBJ whole genome shotgun (WGS) entry which is preliminary data.</text>
</comment>
<dbReference type="InterPro" id="IPR009049">
    <property type="entry name" value="Argininosuccinate_lyase"/>
</dbReference>
<dbReference type="AlphaFoldDB" id="A0A4V2W2N2"/>
<dbReference type="Gene3D" id="1.10.40.30">
    <property type="entry name" value="Fumarase/aspartase (C-terminal domain)"/>
    <property type="match status" value="1"/>
</dbReference>